<accession>A0A8C6HYS7</accession>
<sequence length="234" mass="26882">MPLKRLSMTSLKKKRRRKPSSQALRNIVGCRISHGWKEGNAPVTQWKAIVLGQLPTNPSLYLVKYDGIDSVYGQELHSDERILNLKVLPHKVVFPQVRDAHLTSALVGRAVEHKFEGKHGSKENWTGVVLAQVPIMKDWFYITYKKDPVLYVYHLLHDYKEGNLHIILETPPAEVRSDDDSDVLIGKWVHYTRDDGSKKIGKVVYQVLAKPSVYFIKFDGDLHIYVYNLVQKIP</sequence>
<dbReference type="Ensembl" id="ENSMSIT00000036295.1">
    <property type="protein sequence ID" value="ENSMSIP00000028794.1"/>
    <property type="gene ID" value="ENSMSIG00000024186.1"/>
</dbReference>
<name>A0A8C6HYS7_MUSSI</name>
<evidence type="ECO:0000256" key="2">
    <source>
        <dbReference type="SAM" id="MobiDB-lite"/>
    </source>
</evidence>
<dbReference type="FunFam" id="2.80.10.70:FF:000001">
    <property type="entry name" value="Spindlin 1"/>
    <property type="match status" value="1"/>
</dbReference>
<evidence type="ECO:0000313" key="4">
    <source>
        <dbReference type="Proteomes" id="UP000694415"/>
    </source>
</evidence>
<dbReference type="GeneTree" id="ENSGT00950000182925"/>
<keyword evidence="4" id="KW-1185">Reference proteome</keyword>
<dbReference type="Pfam" id="PF02513">
    <property type="entry name" value="Spin-Ssty"/>
    <property type="match status" value="3"/>
</dbReference>
<protein>
    <recommendedName>
        <fullName evidence="5">Y-linked testis-specific protein 1</fullName>
    </recommendedName>
</protein>
<evidence type="ECO:0000313" key="3">
    <source>
        <dbReference type="Ensembl" id="ENSMSIP00000028794.1"/>
    </source>
</evidence>
<dbReference type="PANTHER" id="PTHR10405">
    <property type="entry name" value="SPINDLIN"/>
    <property type="match status" value="1"/>
</dbReference>
<proteinExistence type="inferred from homology"/>
<evidence type="ECO:0000256" key="1">
    <source>
        <dbReference type="ARBA" id="ARBA00009467"/>
    </source>
</evidence>
<evidence type="ECO:0008006" key="5">
    <source>
        <dbReference type="Google" id="ProtNLM"/>
    </source>
</evidence>
<dbReference type="AlphaFoldDB" id="A0A8C6HYS7"/>
<dbReference type="GO" id="GO:0007276">
    <property type="term" value="P:gamete generation"/>
    <property type="evidence" value="ECO:0007669"/>
    <property type="project" value="InterPro"/>
</dbReference>
<reference evidence="3" key="2">
    <citation type="submission" date="2025-09" db="UniProtKB">
        <authorList>
            <consortium name="Ensembl"/>
        </authorList>
    </citation>
    <scope>IDENTIFICATION</scope>
</reference>
<feature type="region of interest" description="Disordered" evidence="2">
    <location>
        <begin position="1"/>
        <end position="22"/>
    </location>
</feature>
<comment type="similarity">
    <text evidence="1">Belongs to the SPIN/STSY family.</text>
</comment>
<organism evidence="3 4">
    <name type="scientific">Mus spicilegus</name>
    <name type="common">Mound-building mouse</name>
    <dbReference type="NCBI Taxonomy" id="10103"/>
    <lineage>
        <taxon>Eukaryota</taxon>
        <taxon>Metazoa</taxon>
        <taxon>Chordata</taxon>
        <taxon>Craniata</taxon>
        <taxon>Vertebrata</taxon>
        <taxon>Euteleostomi</taxon>
        <taxon>Mammalia</taxon>
        <taxon>Eutheria</taxon>
        <taxon>Euarchontoglires</taxon>
        <taxon>Glires</taxon>
        <taxon>Rodentia</taxon>
        <taxon>Myomorpha</taxon>
        <taxon>Muroidea</taxon>
        <taxon>Muridae</taxon>
        <taxon>Murinae</taxon>
        <taxon>Mus</taxon>
        <taxon>Mus</taxon>
    </lineage>
</organism>
<dbReference type="InterPro" id="IPR042567">
    <property type="entry name" value="SPIN/Ssty_sf"/>
</dbReference>
<dbReference type="Gene3D" id="2.80.10.70">
    <property type="entry name" value="Spindlin/Ssty"/>
    <property type="match status" value="1"/>
</dbReference>
<dbReference type="Proteomes" id="UP000694415">
    <property type="component" value="Unplaced"/>
</dbReference>
<reference evidence="3" key="1">
    <citation type="submission" date="2025-08" db="UniProtKB">
        <authorList>
            <consortium name="Ensembl"/>
        </authorList>
    </citation>
    <scope>IDENTIFICATION</scope>
</reference>
<dbReference type="InterPro" id="IPR003671">
    <property type="entry name" value="SPIN/Ssty"/>
</dbReference>